<protein>
    <submittedName>
        <fullName evidence="6">Putative primase</fullName>
    </submittedName>
</protein>
<evidence type="ECO:0000256" key="3">
    <source>
        <dbReference type="ARBA" id="ARBA00022833"/>
    </source>
</evidence>
<dbReference type="Pfam" id="PF19263">
    <property type="entry name" value="DUF5906"/>
    <property type="match status" value="1"/>
</dbReference>
<evidence type="ECO:0000259" key="4">
    <source>
        <dbReference type="SMART" id="SM00400"/>
    </source>
</evidence>
<dbReference type="PANTHER" id="PTHR30313:SF2">
    <property type="entry name" value="DNA PRIMASE"/>
    <property type="match status" value="1"/>
</dbReference>
<evidence type="ECO:0000313" key="6">
    <source>
        <dbReference type="EMBL" id="QJA80575.1"/>
    </source>
</evidence>
<evidence type="ECO:0000256" key="1">
    <source>
        <dbReference type="ARBA" id="ARBA00022723"/>
    </source>
</evidence>
<dbReference type="GO" id="GO:0003677">
    <property type="term" value="F:DNA binding"/>
    <property type="evidence" value="ECO:0007669"/>
    <property type="project" value="InterPro"/>
</dbReference>
<name>A0A6M3KGL9_9ZZZZ</name>
<feature type="domain" description="Zinc finger CHC2-type" evidence="4">
    <location>
        <begin position="39"/>
        <end position="93"/>
    </location>
</feature>
<dbReference type="InterPro" id="IPR004968">
    <property type="entry name" value="DNA_primase/NTPase_C"/>
</dbReference>
<dbReference type="InterPro" id="IPR027417">
    <property type="entry name" value="P-loop_NTPase"/>
</dbReference>
<dbReference type="SMART" id="SM00400">
    <property type="entry name" value="ZnF_CHCC"/>
    <property type="match status" value="1"/>
</dbReference>
<dbReference type="EMBL" id="MT142427">
    <property type="protein sequence ID" value="QJA80575.1"/>
    <property type="molecule type" value="Genomic_DNA"/>
</dbReference>
<accession>A0A6M3KGL9</accession>
<evidence type="ECO:0000256" key="2">
    <source>
        <dbReference type="ARBA" id="ARBA00022771"/>
    </source>
</evidence>
<dbReference type="PANTHER" id="PTHR30313">
    <property type="entry name" value="DNA PRIMASE"/>
    <property type="match status" value="1"/>
</dbReference>
<dbReference type="GO" id="GO:0003899">
    <property type="term" value="F:DNA-directed RNA polymerase activity"/>
    <property type="evidence" value="ECO:0007669"/>
    <property type="project" value="InterPro"/>
</dbReference>
<gene>
    <name evidence="6" type="ORF">MM415A00699_0017</name>
    <name evidence="5" type="ORF">MM415B01534_0009</name>
</gene>
<dbReference type="SUPFAM" id="SSF52540">
    <property type="entry name" value="P-loop containing nucleoside triphosphate hydrolases"/>
    <property type="match status" value="1"/>
</dbReference>
<dbReference type="InterPro" id="IPR050219">
    <property type="entry name" value="DnaG_primase"/>
</dbReference>
<reference evidence="6" key="1">
    <citation type="submission" date="2020-03" db="EMBL/GenBank/DDBJ databases">
        <title>The deep terrestrial virosphere.</title>
        <authorList>
            <person name="Holmfeldt K."/>
            <person name="Nilsson E."/>
            <person name="Simone D."/>
            <person name="Lopez-Fernandez M."/>
            <person name="Wu X."/>
            <person name="de Brujin I."/>
            <person name="Lundin D."/>
            <person name="Andersson A."/>
            <person name="Bertilsson S."/>
            <person name="Dopson M."/>
        </authorList>
    </citation>
    <scope>NUCLEOTIDE SEQUENCE</scope>
    <source>
        <strain evidence="6">MM415A00699</strain>
        <strain evidence="5">MM415B01534</strain>
    </source>
</reference>
<keyword evidence="2" id="KW-0863">Zinc-finger</keyword>
<organism evidence="6">
    <name type="scientific">viral metagenome</name>
    <dbReference type="NCBI Taxonomy" id="1070528"/>
    <lineage>
        <taxon>unclassified sequences</taxon>
        <taxon>metagenomes</taxon>
        <taxon>organismal metagenomes</taxon>
    </lineage>
</organism>
<dbReference type="InterPro" id="IPR036977">
    <property type="entry name" value="DNA_primase_Znf_CHC2"/>
</dbReference>
<dbReference type="InterPro" id="IPR002694">
    <property type="entry name" value="Znf_CHC2"/>
</dbReference>
<dbReference type="Gene3D" id="3.90.580.10">
    <property type="entry name" value="Zinc finger, CHC2-type domain"/>
    <property type="match status" value="1"/>
</dbReference>
<dbReference type="Pfam" id="PF03288">
    <property type="entry name" value="Pox_D5"/>
    <property type="match status" value="1"/>
</dbReference>
<dbReference type="Gene3D" id="3.40.50.300">
    <property type="entry name" value="P-loop containing nucleotide triphosphate hydrolases"/>
    <property type="match status" value="1"/>
</dbReference>
<evidence type="ECO:0000313" key="5">
    <source>
        <dbReference type="EMBL" id="QJA57941.1"/>
    </source>
</evidence>
<dbReference type="GO" id="GO:0008270">
    <property type="term" value="F:zinc ion binding"/>
    <property type="evidence" value="ECO:0007669"/>
    <property type="project" value="UniProtKB-KW"/>
</dbReference>
<dbReference type="InterPro" id="IPR034154">
    <property type="entry name" value="TOPRIM_DnaG/twinkle"/>
</dbReference>
<dbReference type="GO" id="GO:0006269">
    <property type="term" value="P:DNA replication, synthesis of primer"/>
    <property type="evidence" value="ECO:0007669"/>
    <property type="project" value="TreeGrafter"/>
</dbReference>
<dbReference type="EMBL" id="MT141300">
    <property type="protein sequence ID" value="QJA57941.1"/>
    <property type="molecule type" value="Genomic_DNA"/>
</dbReference>
<sequence length="741" mass="85019">MSDDLKTRILVAFSASDFRRYYESEIKSEFTKMTTSGEVQTLCCFHDETSPSLSINMFSGKFHCFGCGVEGDIFTFRQKLHGETFPQALRFFTHFVGIDPDSTPDLSRATSSKKKKLGELECVYSYRNITGNIVYEVCRYKNPKDFRQRRPHPTKPETYLWNLQSVAIIPYNLKAVTESQTVYICEGEKDCDRLMQIGLTATCNPMGAGKWFDSMTPYFQDKDIFILPDNDNPGKDHALLVAARLRPVAKSISIVNLPNLSPGGDVYDWLSAGNTKADLLEVVAKQSKQYEDHIDFLNSCHACITISGKFMILNEEYNETFKRKVITFSSAADLHLRYLPRQIPNPQYGEKGQRKMIGIVTDWLKSSRRREYTQIVFDPSNLSSPSAYNLWKGFSVEPKQGDWSLMRQHIFDNIACGSQRKFDWIMVWLARIVQDPGGRRPGTALVLRGDQGVGKGVFVKQFGKIFGEGKHYLQINNQQYLTGRFNYHLNGILLLFVDEGFWAGNKDAEGLIKGMVTEDLMLIEQKGRDAVVIWNHINLIIASNNDWVVPSGLDERRFNCLDVSDSKKQNLAYFEAIIKQMDNGGREAWMYDLLELDISKIAIEVIPRTDALYDQILSSMTPVQKFWLEIIRRGTLHKEDESWEGNVSKESLYAQYLEFCEDIGVRTRKSPIQFGKELRRMIPDETEKNTKIPVSVSQDGIVNVRRNGYVFPDLLRCRQKFCEKLTMNIDFDEDEAFELDE</sequence>
<dbReference type="SUPFAM" id="SSF56731">
    <property type="entry name" value="DNA primase core"/>
    <property type="match status" value="1"/>
</dbReference>
<dbReference type="AlphaFoldDB" id="A0A6M3KGL9"/>
<proteinExistence type="predicted"/>
<dbReference type="Pfam" id="PF01807">
    <property type="entry name" value="Zn_ribbon_DnaG"/>
    <property type="match status" value="1"/>
</dbReference>
<keyword evidence="3" id="KW-0862">Zinc</keyword>
<keyword evidence="1" id="KW-0479">Metal-binding</keyword>
<dbReference type="CDD" id="cd01029">
    <property type="entry name" value="TOPRIM_primases"/>
    <property type="match status" value="1"/>
</dbReference>
<dbReference type="InterPro" id="IPR045455">
    <property type="entry name" value="NrS-1_pol-like_helicase"/>
</dbReference>
<dbReference type="GO" id="GO:0005737">
    <property type="term" value="C:cytoplasm"/>
    <property type="evidence" value="ECO:0007669"/>
    <property type="project" value="TreeGrafter"/>
</dbReference>
<dbReference type="SUPFAM" id="SSF57783">
    <property type="entry name" value="Zinc beta-ribbon"/>
    <property type="match status" value="1"/>
</dbReference>
<dbReference type="Gene3D" id="3.40.1360.10">
    <property type="match status" value="1"/>
</dbReference>